<evidence type="ECO:0000259" key="13">
    <source>
        <dbReference type="Pfam" id="PF10590"/>
    </source>
</evidence>
<comment type="catalytic activity">
    <reaction evidence="9">
        <text>pyridoxine 5'-phosphate + O2 = pyridoxal 5'-phosphate + H2O2</text>
        <dbReference type="Rhea" id="RHEA:15149"/>
        <dbReference type="ChEBI" id="CHEBI:15379"/>
        <dbReference type="ChEBI" id="CHEBI:16240"/>
        <dbReference type="ChEBI" id="CHEBI:58589"/>
        <dbReference type="ChEBI" id="CHEBI:597326"/>
        <dbReference type="EC" id="1.4.3.5"/>
    </reaction>
</comment>
<comment type="cofactor">
    <cofactor evidence="9 11">
        <name>FMN</name>
        <dbReference type="ChEBI" id="CHEBI:58210"/>
    </cofactor>
    <text evidence="9 11">Binds 1 FMN per subunit.</text>
</comment>
<comment type="caution">
    <text evidence="14">The sequence shown here is derived from an EMBL/GenBank/DDBJ whole genome shotgun (WGS) entry which is preliminary data.</text>
</comment>
<feature type="binding site" evidence="9 11">
    <location>
        <position position="85"/>
    </location>
    <ligand>
        <name>FMN</name>
        <dbReference type="ChEBI" id="CHEBI:58210"/>
    </ligand>
</feature>
<dbReference type="NCBIfam" id="NF004231">
    <property type="entry name" value="PRK05679.1"/>
    <property type="match status" value="1"/>
</dbReference>
<dbReference type="InterPro" id="IPR012349">
    <property type="entry name" value="Split_barrel_FMN-bd"/>
</dbReference>
<sequence length="215" mass="24981">MIDKSIADLRKDYTLEDLNEEEIDPNPFIQFKIWFNQSVAAQLPEPNAMTLATCTPDGKPSARMVLLKDIDERGFVLFTNYNSQKGQEISVNPHAALVFWWAELERQVRIVGTVEKISSAQSDSYFEVRPPFSRLGAWASNQSEVISSRNVLETQLIEFQRQYQNQEVPRPPHWGGFRVIPQEIEFWQGRSSRLHDRLRYTLVDNGNWKIERLSP</sequence>
<proteinExistence type="inferred from homology"/>
<feature type="binding site" evidence="9 10">
    <location>
        <position position="68"/>
    </location>
    <ligand>
        <name>substrate</name>
    </ligand>
</feature>
<dbReference type="EMBL" id="BJCF01000035">
    <property type="protein sequence ID" value="GCL43212.1"/>
    <property type="molecule type" value="Genomic_DNA"/>
</dbReference>
<dbReference type="SUPFAM" id="SSF50475">
    <property type="entry name" value="FMN-binding split barrel"/>
    <property type="match status" value="1"/>
</dbReference>
<feature type="binding site" evidence="9 11">
    <location>
        <begin position="142"/>
        <end position="143"/>
    </location>
    <ligand>
        <name>FMN</name>
        <dbReference type="ChEBI" id="CHEBI:58210"/>
    </ligand>
</feature>
<keyword evidence="6 9" id="KW-0288">FMN</keyword>
<evidence type="ECO:0000256" key="7">
    <source>
        <dbReference type="ARBA" id="ARBA00023002"/>
    </source>
</evidence>
<dbReference type="InterPro" id="IPR019576">
    <property type="entry name" value="Pyridoxamine_oxidase_dimer_C"/>
</dbReference>
<feature type="binding site" evidence="9 10">
    <location>
        <begin position="193"/>
        <end position="195"/>
    </location>
    <ligand>
        <name>substrate</name>
    </ligand>
</feature>
<comment type="subunit">
    <text evidence="4 9">Homodimer.</text>
</comment>
<feature type="binding site" evidence="9 10">
    <location>
        <position position="133"/>
    </location>
    <ligand>
        <name>substrate</name>
    </ligand>
</feature>
<feature type="binding site" evidence="9 11">
    <location>
        <begin position="63"/>
        <end position="68"/>
    </location>
    <ligand>
        <name>FMN</name>
        <dbReference type="ChEBI" id="CHEBI:58210"/>
    </ligand>
</feature>
<dbReference type="InterPro" id="IPR000659">
    <property type="entry name" value="Pyridox_Oxase"/>
</dbReference>
<dbReference type="AlphaFoldDB" id="A0A480AFG3"/>
<evidence type="ECO:0000256" key="3">
    <source>
        <dbReference type="ARBA" id="ARBA00007301"/>
    </source>
</evidence>
<evidence type="ECO:0000313" key="15">
    <source>
        <dbReference type="Proteomes" id="UP000299367"/>
    </source>
</evidence>
<dbReference type="GO" id="GO:0004733">
    <property type="term" value="F:pyridoxamine phosphate oxidase activity"/>
    <property type="evidence" value="ECO:0007669"/>
    <property type="project" value="UniProtKB-UniRule"/>
</dbReference>
<comment type="catalytic activity">
    <reaction evidence="9">
        <text>pyridoxamine 5'-phosphate + O2 + H2O = pyridoxal 5'-phosphate + H2O2 + NH4(+)</text>
        <dbReference type="Rhea" id="RHEA:15817"/>
        <dbReference type="ChEBI" id="CHEBI:15377"/>
        <dbReference type="ChEBI" id="CHEBI:15379"/>
        <dbReference type="ChEBI" id="CHEBI:16240"/>
        <dbReference type="ChEBI" id="CHEBI:28938"/>
        <dbReference type="ChEBI" id="CHEBI:58451"/>
        <dbReference type="ChEBI" id="CHEBI:597326"/>
        <dbReference type="EC" id="1.4.3.5"/>
    </reaction>
</comment>
<feature type="binding site" evidence="9 11">
    <location>
        <position position="197"/>
    </location>
    <ligand>
        <name>FMN</name>
        <dbReference type="ChEBI" id="CHEBI:58210"/>
    </ligand>
</feature>
<feature type="binding site" evidence="9 10">
    <location>
        <position position="129"/>
    </location>
    <ligand>
        <name>substrate</name>
    </ligand>
</feature>
<evidence type="ECO:0000256" key="9">
    <source>
        <dbReference type="HAMAP-Rule" id="MF_01629"/>
    </source>
</evidence>
<dbReference type="PANTHER" id="PTHR10851:SF0">
    <property type="entry name" value="PYRIDOXINE-5'-PHOSPHATE OXIDASE"/>
    <property type="match status" value="1"/>
</dbReference>
<dbReference type="Gene3D" id="2.30.110.10">
    <property type="entry name" value="Electron Transport, Fmn-binding Protein, Chain A"/>
    <property type="match status" value="1"/>
</dbReference>
<evidence type="ECO:0000256" key="10">
    <source>
        <dbReference type="PIRSR" id="PIRSR000190-1"/>
    </source>
</evidence>
<dbReference type="PANTHER" id="PTHR10851">
    <property type="entry name" value="PYRIDOXINE-5-PHOSPHATE OXIDASE"/>
    <property type="match status" value="1"/>
</dbReference>
<dbReference type="Pfam" id="PF10590">
    <property type="entry name" value="PNP_phzG_C"/>
    <property type="match status" value="1"/>
</dbReference>
<comment type="pathway">
    <text evidence="1 9">Cofactor metabolism; pyridoxal 5'-phosphate salvage; pyridoxal 5'-phosphate from pyridoxamine 5'-phosphate: step 1/1.</text>
</comment>
<evidence type="ECO:0000256" key="8">
    <source>
        <dbReference type="ARBA" id="ARBA00023096"/>
    </source>
</evidence>
<dbReference type="InterPro" id="IPR011576">
    <property type="entry name" value="Pyridox_Oxase_N"/>
</dbReference>
<keyword evidence="8 9" id="KW-0664">Pyridoxine biosynthesis</keyword>
<dbReference type="GO" id="GO:0008615">
    <property type="term" value="P:pyridoxine biosynthetic process"/>
    <property type="evidence" value="ECO:0007669"/>
    <property type="project" value="UniProtKB-UniRule"/>
</dbReference>
<evidence type="ECO:0000259" key="12">
    <source>
        <dbReference type="Pfam" id="PF01243"/>
    </source>
</evidence>
<feature type="domain" description="Pyridoxine 5'-phosphate oxidase dimerisation C-terminal" evidence="13">
    <location>
        <begin position="174"/>
        <end position="215"/>
    </location>
</feature>
<feature type="binding site" evidence="9 11">
    <location>
        <position position="187"/>
    </location>
    <ligand>
        <name>FMN</name>
        <dbReference type="ChEBI" id="CHEBI:58210"/>
    </ligand>
</feature>
<organism evidence="14 15">
    <name type="scientific">Dolichospermum planctonicum</name>
    <dbReference type="NCBI Taxonomy" id="136072"/>
    <lineage>
        <taxon>Bacteria</taxon>
        <taxon>Bacillati</taxon>
        <taxon>Cyanobacteriota</taxon>
        <taxon>Cyanophyceae</taxon>
        <taxon>Nostocales</taxon>
        <taxon>Aphanizomenonaceae</taxon>
        <taxon>Dolichospermum</taxon>
    </lineage>
</organism>
<keyword evidence="5 9" id="KW-0285">Flavoprotein</keyword>
<evidence type="ECO:0000256" key="11">
    <source>
        <dbReference type="PIRSR" id="PIRSR000190-2"/>
    </source>
</evidence>
<dbReference type="HAMAP" id="MF_01629">
    <property type="entry name" value="PdxH"/>
    <property type="match status" value="1"/>
</dbReference>
<feature type="binding site" evidence="9 11">
    <location>
        <position position="107"/>
    </location>
    <ligand>
        <name>FMN</name>
        <dbReference type="ChEBI" id="CHEBI:58210"/>
    </ligand>
</feature>
<reference evidence="15" key="1">
    <citation type="submission" date="2019-02" db="EMBL/GenBank/DDBJ databases">
        <title>Draft genome sequence of Dolichospermum planctonicum NIES-80.</title>
        <authorList>
            <person name="Yamaguchi H."/>
            <person name="Suzuki S."/>
            <person name="Kawachi M."/>
        </authorList>
    </citation>
    <scope>NUCLEOTIDE SEQUENCE [LARGE SCALE GENOMIC DNA]</scope>
    <source>
        <strain evidence="15">NIES-80</strain>
    </source>
</reference>
<feature type="binding site" evidence="9 10">
    <location>
        <position position="125"/>
    </location>
    <ligand>
        <name>substrate</name>
    </ligand>
</feature>
<evidence type="ECO:0000256" key="6">
    <source>
        <dbReference type="ARBA" id="ARBA00022643"/>
    </source>
</evidence>
<protein>
    <recommendedName>
        <fullName evidence="9">Pyridoxine/pyridoxamine 5'-phosphate oxidase</fullName>
        <ecNumber evidence="9">1.4.3.5</ecNumber>
    </recommendedName>
    <alternativeName>
        <fullName evidence="9">PNP/PMP oxidase</fullName>
        <shortName evidence="9">PNPOx</shortName>
    </alternativeName>
    <alternativeName>
        <fullName evidence="9">Pyridoxal 5'-phosphate synthase</fullName>
    </alternativeName>
</protein>
<evidence type="ECO:0000313" key="14">
    <source>
        <dbReference type="EMBL" id="GCL43212.1"/>
    </source>
</evidence>
<dbReference type="PIRSF" id="PIRSF000190">
    <property type="entry name" value="Pyd_amn-ph_oxd"/>
    <property type="match status" value="1"/>
</dbReference>
<dbReference type="GO" id="GO:0010181">
    <property type="term" value="F:FMN binding"/>
    <property type="evidence" value="ECO:0007669"/>
    <property type="project" value="UniProtKB-UniRule"/>
</dbReference>
<keyword evidence="7 9" id="KW-0560">Oxidoreductase</keyword>
<dbReference type="NCBIfam" id="TIGR00558">
    <property type="entry name" value="pdxH"/>
    <property type="match status" value="1"/>
</dbReference>
<evidence type="ECO:0000256" key="1">
    <source>
        <dbReference type="ARBA" id="ARBA00004738"/>
    </source>
</evidence>
<comment type="pathway">
    <text evidence="2 9">Cofactor metabolism; pyridoxal 5'-phosphate salvage; pyridoxal 5'-phosphate from pyridoxine 5'-phosphate: step 1/1.</text>
</comment>
<comment type="similarity">
    <text evidence="3 9">Belongs to the pyridoxamine 5'-phosphate oxidase family.</text>
</comment>
<comment type="caution">
    <text evidence="9">Lacks conserved residue(s) required for the propagation of feature annotation.</text>
</comment>
<accession>A0A480AFG3</accession>
<feature type="domain" description="Pyridoxamine 5'-phosphate oxidase N-terminal" evidence="12">
    <location>
        <begin position="37"/>
        <end position="157"/>
    </location>
</feature>
<evidence type="ECO:0000256" key="2">
    <source>
        <dbReference type="ARBA" id="ARBA00005037"/>
    </source>
</evidence>
<dbReference type="PROSITE" id="PS01064">
    <property type="entry name" value="PYRIDOX_OXIDASE"/>
    <property type="match status" value="1"/>
</dbReference>
<dbReference type="UniPathway" id="UPA01068">
    <property type="reaction ID" value="UER00304"/>
</dbReference>
<feature type="binding site" evidence="9 11">
    <location>
        <begin position="78"/>
        <end position="79"/>
    </location>
    <ligand>
        <name>FMN</name>
        <dbReference type="ChEBI" id="CHEBI:58210"/>
    </ligand>
</feature>
<dbReference type="InterPro" id="IPR019740">
    <property type="entry name" value="Pyridox_Oxase_CS"/>
</dbReference>
<gene>
    <name evidence="9" type="primary">pdxH</name>
    <name evidence="14" type="ORF">NIES80_29240</name>
</gene>
<dbReference type="Pfam" id="PF01243">
    <property type="entry name" value="PNPOx_N"/>
    <property type="match status" value="1"/>
</dbReference>
<feature type="binding site" evidence="10">
    <location>
        <begin position="10"/>
        <end position="13"/>
    </location>
    <ligand>
        <name>substrate</name>
    </ligand>
</feature>
<evidence type="ECO:0000256" key="5">
    <source>
        <dbReference type="ARBA" id="ARBA00022630"/>
    </source>
</evidence>
<dbReference type="Proteomes" id="UP000299367">
    <property type="component" value="Unassembled WGS sequence"/>
</dbReference>
<dbReference type="EC" id="1.4.3.5" evidence="9"/>
<comment type="function">
    <text evidence="9">Catalyzes the oxidation of either pyridoxine 5'-phosphate (PNP) or pyridoxamine 5'-phosphate (PMP) into pyridoxal 5'-phosphate (PLP).</text>
</comment>
<dbReference type="FunFam" id="2.30.110.10:FF:000005">
    <property type="entry name" value="NAD(P)H-hydrate epimerase"/>
    <property type="match status" value="1"/>
</dbReference>
<evidence type="ECO:0000256" key="4">
    <source>
        <dbReference type="ARBA" id="ARBA00011738"/>
    </source>
</evidence>
<name>A0A480AFG3_9CYAN</name>